<keyword evidence="1" id="KW-0472">Membrane</keyword>
<dbReference type="GO" id="GO:0016020">
    <property type="term" value="C:membrane"/>
    <property type="evidence" value="ECO:0007669"/>
    <property type="project" value="UniProtKB-UniRule"/>
</dbReference>
<keyword evidence="5" id="KW-1185">Reference proteome</keyword>
<sequence>MIRAALIAMVACASPLAAAPTLSLPPSATRTVEDARSLGSYDVPVGPWADGKIDKLHVEGEISRTAWRITENREPTLALIAALRGQLEAEGFQTVFSCDTDACGGFDFRFAIDVLPEPRMHIDLGDFRVLSARRGEGDAADYVTLIVSRTTDSAYVQMTRVGKALGAPLPIAAARFEPRVTPPSDGALSDQLVASGKVVLGDLIFASGTTKLGEGPFASLGDLADWLKAHPDQKIALVGHTDAEGSLAGNVALSRARATAVLDRLVSVYGVPRGQLSADGVGYLSPLASNLTEEGRAQNRRVEAMITSTR</sequence>
<evidence type="ECO:0000313" key="4">
    <source>
        <dbReference type="EMBL" id="PQV55712.1"/>
    </source>
</evidence>
<name>A0A2S8S4I3_9RHOB</name>
<dbReference type="AlphaFoldDB" id="A0A2S8S4I3"/>
<proteinExistence type="predicted"/>
<dbReference type="Pfam" id="PF00691">
    <property type="entry name" value="OmpA"/>
    <property type="match status" value="1"/>
</dbReference>
<protein>
    <submittedName>
        <fullName evidence="4">OOP family OmpA-OmpF porin</fullName>
    </submittedName>
</protein>
<dbReference type="EMBL" id="PVEP01000007">
    <property type="protein sequence ID" value="PQV55712.1"/>
    <property type="molecule type" value="Genomic_DNA"/>
</dbReference>
<evidence type="ECO:0000256" key="2">
    <source>
        <dbReference type="SAM" id="SignalP"/>
    </source>
</evidence>
<dbReference type="InterPro" id="IPR050330">
    <property type="entry name" value="Bact_OuterMem_StrucFunc"/>
</dbReference>
<gene>
    <name evidence="4" type="ORF">LX70_03033</name>
</gene>
<dbReference type="Proteomes" id="UP000238338">
    <property type="component" value="Unassembled WGS sequence"/>
</dbReference>
<keyword evidence="2" id="KW-0732">Signal</keyword>
<dbReference type="OrthoDB" id="9792021at2"/>
<dbReference type="PANTHER" id="PTHR30329:SF21">
    <property type="entry name" value="LIPOPROTEIN YIAD-RELATED"/>
    <property type="match status" value="1"/>
</dbReference>
<dbReference type="SUPFAM" id="SSF103088">
    <property type="entry name" value="OmpA-like"/>
    <property type="match status" value="1"/>
</dbReference>
<accession>A0A2S8S4I3</accession>
<feature type="signal peptide" evidence="2">
    <location>
        <begin position="1"/>
        <end position="19"/>
    </location>
</feature>
<evidence type="ECO:0000259" key="3">
    <source>
        <dbReference type="PROSITE" id="PS51123"/>
    </source>
</evidence>
<feature type="chain" id="PRO_5015537254" evidence="2">
    <location>
        <begin position="20"/>
        <end position="310"/>
    </location>
</feature>
<dbReference type="Gene3D" id="3.30.1330.60">
    <property type="entry name" value="OmpA-like domain"/>
    <property type="match status" value="1"/>
</dbReference>
<evidence type="ECO:0000313" key="5">
    <source>
        <dbReference type="Proteomes" id="UP000238338"/>
    </source>
</evidence>
<dbReference type="CDD" id="cd07185">
    <property type="entry name" value="OmpA_C-like"/>
    <property type="match status" value="1"/>
</dbReference>
<dbReference type="PANTHER" id="PTHR30329">
    <property type="entry name" value="STATOR ELEMENT OF FLAGELLAR MOTOR COMPLEX"/>
    <property type="match status" value="1"/>
</dbReference>
<dbReference type="InterPro" id="IPR006665">
    <property type="entry name" value="OmpA-like"/>
</dbReference>
<reference evidence="4 5" key="1">
    <citation type="submission" date="2018-02" db="EMBL/GenBank/DDBJ databases">
        <title>Genomic Encyclopedia of Archaeal and Bacterial Type Strains, Phase II (KMG-II): from individual species to whole genera.</title>
        <authorList>
            <person name="Goeker M."/>
        </authorList>
    </citation>
    <scope>NUCLEOTIDE SEQUENCE [LARGE SCALE GENOMIC DNA]</scope>
    <source>
        <strain evidence="4 5">DSM 18921</strain>
    </source>
</reference>
<evidence type="ECO:0000256" key="1">
    <source>
        <dbReference type="PROSITE-ProRule" id="PRU00473"/>
    </source>
</evidence>
<organism evidence="4 5">
    <name type="scientific">Albidovulum denitrificans</name>
    <dbReference type="NCBI Taxonomy" id="404881"/>
    <lineage>
        <taxon>Bacteria</taxon>
        <taxon>Pseudomonadati</taxon>
        <taxon>Pseudomonadota</taxon>
        <taxon>Alphaproteobacteria</taxon>
        <taxon>Rhodobacterales</taxon>
        <taxon>Paracoccaceae</taxon>
        <taxon>Albidovulum</taxon>
    </lineage>
</organism>
<comment type="caution">
    <text evidence="4">The sequence shown here is derived from an EMBL/GenBank/DDBJ whole genome shotgun (WGS) entry which is preliminary data.</text>
</comment>
<dbReference type="RefSeq" id="WP_105515621.1">
    <property type="nucleotide sequence ID" value="NZ_PVEP01000007.1"/>
</dbReference>
<dbReference type="PROSITE" id="PS51123">
    <property type="entry name" value="OMPA_2"/>
    <property type="match status" value="1"/>
</dbReference>
<dbReference type="InterPro" id="IPR036737">
    <property type="entry name" value="OmpA-like_sf"/>
</dbReference>
<feature type="domain" description="OmpA-like" evidence="3">
    <location>
        <begin position="192"/>
        <end position="310"/>
    </location>
</feature>